<dbReference type="AlphaFoldDB" id="A0AAV2SYM2"/>
<feature type="non-terminal residue" evidence="1">
    <location>
        <position position="1"/>
    </location>
</feature>
<protein>
    <recommendedName>
        <fullName evidence="3">Ig-like domain-containing protein</fullName>
    </recommendedName>
</protein>
<keyword evidence="2" id="KW-1185">Reference proteome</keyword>
<evidence type="ECO:0000313" key="2">
    <source>
        <dbReference type="Proteomes" id="UP001497623"/>
    </source>
</evidence>
<name>A0AAV2SYM2_MEGNR</name>
<comment type="caution">
    <text evidence="1">The sequence shown here is derived from an EMBL/GenBank/DDBJ whole genome shotgun (WGS) entry which is preliminary data.</text>
</comment>
<feature type="non-terminal residue" evidence="1">
    <location>
        <position position="99"/>
    </location>
</feature>
<sequence length="99" mass="10607">NFVTLSTLHHVLSPVDNGQELGCVVNHPTLADLEITTVPITVISTVEVSPQQVTGYVGTLQEVECSVTAAQAAANITWIIKGRDITSDAHAEIRPNKFN</sequence>
<evidence type="ECO:0000313" key="1">
    <source>
        <dbReference type="EMBL" id="CAL4254180.1"/>
    </source>
</evidence>
<dbReference type="Proteomes" id="UP001497623">
    <property type="component" value="Unassembled WGS sequence"/>
</dbReference>
<organism evidence="1 2">
    <name type="scientific">Meganyctiphanes norvegica</name>
    <name type="common">Northern krill</name>
    <name type="synonym">Thysanopoda norvegica</name>
    <dbReference type="NCBI Taxonomy" id="48144"/>
    <lineage>
        <taxon>Eukaryota</taxon>
        <taxon>Metazoa</taxon>
        <taxon>Ecdysozoa</taxon>
        <taxon>Arthropoda</taxon>
        <taxon>Crustacea</taxon>
        <taxon>Multicrustacea</taxon>
        <taxon>Malacostraca</taxon>
        <taxon>Eumalacostraca</taxon>
        <taxon>Eucarida</taxon>
        <taxon>Euphausiacea</taxon>
        <taxon>Euphausiidae</taxon>
        <taxon>Meganyctiphanes</taxon>
    </lineage>
</organism>
<dbReference type="EMBL" id="CAXKWB010181664">
    <property type="protein sequence ID" value="CAL4254180.1"/>
    <property type="molecule type" value="Genomic_DNA"/>
</dbReference>
<evidence type="ECO:0008006" key="3">
    <source>
        <dbReference type="Google" id="ProtNLM"/>
    </source>
</evidence>
<gene>
    <name evidence="1" type="ORF">MNOR_LOCUS41953</name>
</gene>
<accession>A0AAV2SYM2</accession>
<proteinExistence type="predicted"/>
<reference evidence="1 2" key="1">
    <citation type="submission" date="2024-05" db="EMBL/GenBank/DDBJ databases">
        <authorList>
            <person name="Wallberg A."/>
        </authorList>
    </citation>
    <scope>NUCLEOTIDE SEQUENCE [LARGE SCALE GENOMIC DNA]</scope>
</reference>